<reference evidence="1 2" key="1">
    <citation type="journal article" date="2016" name="Nat. Commun.">
        <title>Ectomycorrhizal ecology is imprinted in the genome of the dominant symbiotic fungus Cenococcum geophilum.</title>
        <authorList>
            <consortium name="DOE Joint Genome Institute"/>
            <person name="Peter M."/>
            <person name="Kohler A."/>
            <person name="Ohm R.A."/>
            <person name="Kuo A."/>
            <person name="Krutzmann J."/>
            <person name="Morin E."/>
            <person name="Arend M."/>
            <person name="Barry K.W."/>
            <person name="Binder M."/>
            <person name="Choi C."/>
            <person name="Clum A."/>
            <person name="Copeland A."/>
            <person name="Grisel N."/>
            <person name="Haridas S."/>
            <person name="Kipfer T."/>
            <person name="LaButti K."/>
            <person name="Lindquist E."/>
            <person name="Lipzen A."/>
            <person name="Maire R."/>
            <person name="Meier B."/>
            <person name="Mihaltcheva S."/>
            <person name="Molinier V."/>
            <person name="Murat C."/>
            <person name="Poggeler S."/>
            <person name="Quandt C.A."/>
            <person name="Sperisen C."/>
            <person name="Tritt A."/>
            <person name="Tisserant E."/>
            <person name="Crous P.W."/>
            <person name="Henrissat B."/>
            <person name="Nehls U."/>
            <person name="Egli S."/>
            <person name="Spatafora J.W."/>
            <person name="Grigoriev I.V."/>
            <person name="Martin F.M."/>
        </authorList>
    </citation>
    <scope>NUCLEOTIDE SEQUENCE [LARGE SCALE GENOMIC DNA]</scope>
    <source>
        <strain evidence="1 2">1.58</strain>
    </source>
</reference>
<name>A0ACC8EK09_9PEZI</name>
<feature type="non-terminal residue" evidence="1">
    <location>
        <position position="127"/>
    </location>
</feature>
<proteinExistence type="predicted"/>
<sequence length="127" mass="14379">RKEKAIVWSLYPLEQLIIREIFVSFGIDTRVLASDLTQGQKSDLVKNFNSPDVCQVLIASYTANGAGLNLQQSCHNVHLFDPAPSANAQEQAIGRTYRLGQPRKVTVVEYYVRRTFNEKVVNTQILR</sequence>
<accession>A0ACC8EK09</accession>
<organism evidence="1 2">
    <name type="scientific">Cenococcum geophilum 1.58</name>
    <dbReference type="NCBI Taxonomy" id="794803"/>
    <lineage>
        <taxon>Eukaryota</taxon>
        <taxon>Fungi</taxon>
        <taxon>Dikarya</taxon>
        <taxon>Ascomycota</taxon>
        <taxon>Pezizomycotina</taxon>
        <taxon>Dothideomycetes</taxon>
        <taxon>Pleosporomycetidae</taxon>
        <taxon>Gloniales</taxon>
        <taxon>Gloniaceae</taxon>
        <taxon>Cenococcum</taxon>
    </lineage>
</organism>
<dbReference type="Proteomes" id="UP000250078">
    <property type="component" value="Unassembled WGS sequence"/>
</dbReference>
<dbReference type="EMBL" id="KV748312">
    <property type="protein sequence ID" value="OCK86550.1"/>
    <property type="molecule type" value="Genomic_DNA"/>
</dbReference>
<feature type="non-terminal residue" evidence="1">
    <location>
        <position position="1"/>
    </location>
</feature>
<gene>
    <name evidence="1" type="ORF">K441DRAFT_469720</name>
</gene>
<protein>
    <submittedName>
        <fullName evidence="1">Uncharacterized protein</fullName>
    </submittedName>
</protein>
<keyword evidence="2" id="KW-1185">Reference proteome</keyword>
<evidence type="ECO:0000313" key="2">
    <source>
        <dbReference type="Proteomes" id="UP000250078"/>
    </source>
</evidence>
<evidence type="ECO:0000313" key="1">
    <source>
        <dbReference type="EMBL" id="OCK86550.1"/>
    </source>
</evidence>